<keyword evidence="15" id="KW-0276">Fatty acid metabolism</keyword>
<dbReference type="Gene3D" id="3.30.559.10">
    <property type="entry name" value="Chloramphenicol acetyltransferase-like domain"/>
    <property type="match status" value="1"/>
</dbReference>
<dbReference type="Gene3D" id="2.160.20.10">
    <property type="entry name" value="Single-stranded right-handed beta-helix, Pectin lyase-like"/>
    <property type="match status" value="1"/>
</dbReference>
<dbReference type="SMART" id="SM00219">
    <property type="entry name" value="TyrKc"/>
    <property type="match status" value="1"/>
</dbReference>
<evidence type="ECO:0000256" key="30">
    <source>
        <dbReference type="SAM" id="Phobius"/>
    </source>
</evidence>
<evidence type="ECO:0000256" key="19">
    <source>
        <dbReference type="ARBA" id="ARBA00023128"/>
    </source>
</evidence>
<keyword evidence="17" id="KW-0809">Transit peptide</keyword>
<evidence type="ECO:0000313" key="34">
    <source>
        <dbReference type="Proteomes" id="UP000241769"/>
    </source>
</evidence>
<dbReference type="GO" id="GO:0048468">
    <property type="term" value="P:cell development"/>
    <property type="evidence" value="ECO:0007669"/>
    <property type="project" value="UniProtKB-ARBA"/>
</dbReference>
<dbReference type="InterPro" id="IPR012334">
    <property type="entry name" value="Pectin_lyas_fold"/>
</dbReference>
<dbReference type="PROSITE" id="PS00107">
    <property type="entry name" value="PROTEIN_KINASE_ATP"/>
    <property type="match status" value="1"/>
</dbReference>
<comment type="subcellular location">
    <subcellularLocation>
        <location evidence="1">Cell envelope</location>
    </subcellularLocation>
    <subcellularLocation>
        <location evidence="4">Cell outer membrane</location>
    </subcellularLocation>
    <subcellularLocation>
        <location evidence="3">Endomembrane system</location>
    </subcellularLocation>
    <subcellularLocation>
        <location evidence="5">Mitochondrion inner membrane</location>
        <topology evidence="5">Peripheral membrane protein</topology>
        <orientation evidence="5">Matrix side</orientation>
    </subcellularLocation>
    <subcellularLocation>
        <location evidence="2">Peroxisome</location>
    </subcellularLocation>
    <subcellularLocation>
        <location evidence="6">Secreted</location>
    </subcellularLocation>
</comment>
<dbReference type="InterPro" id="IPR023213">
    <property type="entry name" value="CAT-like_dom_sf"/>
</dbReference>
<evidence type="ECO:0000256" key="6">
    <source>
        <dbReference type="ARBA" id="ARBA00004613"/>
    </source>
</evidence>
<dbReference type="InterPro" id="IPR006626">
    <property type="entry name" value="PbH1"/>
</dbReference>
<evidence type="ECO:0000256" key="7">
    <source>
        <dbReference type="ARBA" id="ARBA00005232"/>
    </source>
</evidence>
<keyword evidence="10" id="KW-0808">Transferase</keyword>
<keyword evidence="22" id="KW-0576">Peroxisome</keyword>
<dbReference type="InterPro" id="IPR011009">
    <property type="entry name" value="Kinase-like_dom_sf"/>
</dbReference>
<dbReference type="FunFam" id="1.10.510.10:FF:001512">
    <property type="entry name" value="Receptor tyrosine-protein kinase erbB-2"/>
    <property type="match status" value="1"/>
</dbReference>
<dbReference type="Gene3D" id="1.10.510.10">
    <property type="entry name" value="Transferase(Phosphotransferase) domain 1"/>
    <property type="match status" value="1"/>
</dbReference>
<feature type="domain" description="Protein kinase" evidence="32">
    <location>
        <begin position="1199"/>
        <end position="1448"/>
    </location>
</feature>
<dbReference type="InterPro" id="IPR003368">
    <property type="entry name" value="POMP_repeat"/>
</dbReference>
<comment type="caution">
    <text evidence="33">The sequence shown here is derived from an EMBL/GenBank/DDBJ whole genome shotgun (WGS) entry which is preliminary data.</text>
</comment>
<keyword evidence="34" id="KW-1185">Reference proteome</keyword>
<evidence type="ECO:0000256" key="25">
    <source>
        <dbReference type="ARBA" id="ARBA00052702"/>
    </source>
</evidence>
<dbReference type="PROSITE" id="PS50011">
    <property type="entry name" value="PROTEIN_KINASE_DOM"/>
    <property type="match status" value="1"/>
</dbReference>
<evidence type="ECO:0000256" key="26">
    <source>
        <dbReference type="ARBA" id="ARBA00053195"/>
    </source>
</evidence>
<keyword evidence="30" id="KW-1133">Transmembrane helix</keyword>
<evidence type="ECO:0000256" key="28">
    <source>
        <dbReference type="PIRSR" id="PIRSR600542-1"/>
    </source>
</evidence>
<keyword evidence="20 30" id="KW-0472">Membrane</keyword>
<dbReference type="InterPro" id="IPR020635">
    <property type="entry name" value="Tyr_kinase_cat_dom"/>
</dbReference>
<protein>
    <recommendedName>
        <fullName evidence="27">Carnitine O-acetyltransferase, mitochondrial</fullName>
    </recommendedName>
</protein>
<keyword evidence="12 29" id="KW-0547">Nucleotide-binding</keyword>
<keyword evidence="13" id="KW-0418">Kinase</keyword>
<evidence type="ECO:0000256" key="11">
    <source>
        <dbReference type="ARBA" id="ARBA00022729"/>
    </source>
</evidence>
<evidence type="ECO:0000256" key="16">
    <source>
        <dbReference type="ARBA" id="ARBA00022840"/>
    </source>
</evidence>
<proteinExistence type="inferred from homology"/>
<dbReference type="InterPro" id="IPR001245">
    <property type="entry name" value="Ser-Thr/Tyr_kinase_cat_dom"/>
</dbReference>
<dbReference type="Gene3D" id="3.30.559.70">
    <property type="entry name" value="Choline/Carnitine o-acyltransferase, domain 2"/>
    <property type="match status" value="1"/>
</dbReference>
<comment type="similarity">
    <text evidence="7">Belongs to the carnitine/choline acetyltransferase family.</text>
</comment>
<keyword evidence="9" id="KW-0964">Secreted</keyword>
<dbReference type="Pfam" id="PF07714">
    <property type="entry name" value="PK_Tyr_Ser-Thr"/>
    <property type="match status" value="1"/>
</dbReference>
<evidence type="ECO:0000256" key="14">
    <source>
        <dbReference type="ARBA" id="ARBA00022792"/>
    </source>
</evidence>
<evidence type="ECO:0000256" key="2">
    <source>
        <dbReference type="ARBA" id="ARBA00004275"/>
    </source>
</evidence>
<feature type="signal peptide" evidence="31">
    <location>
        <begin position="1"/>
        <end position="29"/>
    </location>
</feature>
<keyword evidence="18" id="KW-0443">Lipid metabolism</keyword>
<feature type="transmembrane region" description="Helical" evidence="30">
    <location>
        <begin position="1147"/>
        <end position="1169"/>
    </location>
</feature>
<dbReference type="Proteomes" id="UP000241769">
    <property type="component" value="Unassembled WGS sequence"/>
</dbReference>
<dbReference type="InterPro" id="IPR000542">
    <property type="entry name" value="Carn_acyl_trans"/>
</dbReference>
<dbReference type="CDD" id="cd00192">
    <property type="entry name" value="PTKc"/>
    <property type="match status" value="1"/>
</dbReference>
<dbReference type="SUPFAM" id="SSF52777">
    <property type="entry name" value="CoA-dependent acyltransferases"/>
    <property type="match status" value="2"/>
</dbReference>
<feature type="chain" id="PRO_5015198796" description="Carnitine O-acetyltransferase, mitochondrial" evidence="31">
    <location>
        <begin position="30"/>
        <end position="2157"/>
    </location>
</feature>
<evidence type="ECO:0000256" key="24">
    <source>
        <dbReference type="ARBA" id="ARBA00023315"/>
    </source>
</evidence>
<evidence type="ECO:0000256" key="8">
    <source>
        <dbReference type="ARBA" id="ARBA00022448"/>
    </source>
</evidence>
<dbReference type="PRINTS" id="PR00109">
    <property type="entry name" value="TYRKINASE"/>
</dbReference>
<dbReference type="STRING" id="1890364.A0A2P6N6S1"/>
<evidence type="ECO:0000256" key="5">
    <source>
        <dbReference type="ARBA" id="ARBA00004443"/>
    </source>
</evidence>
<keyword evidence="21" id="KW-0829">Tyrosine-protein kinase</keyword>
<dbReference type="InterPro" id="IPR008266">
    <property type="entry name" value="Tyr_kinase_AS"/>
</dbReference>
<dbReference type="InterPro" id="IPR000719">
    <property type="entry name" value="Prot_kinase_dom"/>
</dbReference>
<dbReference type="PROSITE" id="PS00439">
    <property type="entry name" value="ACYLTRANSF_C_1"/>
    <property type="match status" value="1"/>
</dbReference>
<evidence type="ECO:0000259" key="32">
    <source>
        <dbReference type="PROSITE" id="PS50011"/>
    </source>
</evidence>
<dbReference type="SUPFAM" id="SSF51126">
    <property type="entry name" value="Pectin lyase-like"/>
    <property type="match status" value="4"/>
</dbReference>
<dbReference type="GO" id="GO:0009437">
    <property type="term" value="P:carnitine metabolic process"/>
    <property type="evidence" value="ECO:0007669"/>
    <property type="project" value="TreeGrafter"/>
</dbReference>
<dbReference type="InterPro" id="IPR017441">
    <property type="entry name" value="Protein_kinase_ATP_BS"/>
</dbReference>
<dbReference type="GO" id="GO:0005576">
    <property type="term" value="C:extracellular region"/>
    <property type="evidence" value="ECO:0007669"/>
    <property type="project" value="UniProtKB-SubCell"/>
</dbReference>
<keyword evidence="14" id="KW-0999">Mitochondrion inner membrane</keyword>
<keyword evidence="16 29" id="KW-0067">ATP-binding</keyword>
<evidence type="ECO:0000256" key="4">
    <source>
        <dbReference type="ARBA" id="ARBA00004442"/>
    </source>
</evidence>
<dbReference type="PANTHER" id="PTHR22589:SF103">
    <property type="entry name" value="CARNITINE O-ACETYL-TRANSFERASE, ISOFORM A-RELATED"/>
    <property type="match status" value="1"/>
</dbReference>
<dbReference type="GO" id="GO:0004713">
    <property type="term" value="F:protein tyrosine kinase activity"/>
    <property type="evidence" value="ECO:0007669"/>
    <property type="project" value="UniProtKB-KW"/>
</dbReference>
<organism evidence="33 34">
    <name type="scientific">Planoprotostelium fungivorum</name>
    <dbReference type="NCBI Taxonomy" id="1890364"/>
    <lineage>
        <taxon>Eukaryota</taxon>
        <taxon>Amoebozoa</taxon>
        <taxon>Evosea</taxon>
        <taxon>Variosea</taxon>
        <taxon>Cavosteliida</taxon>
        <taxon>Cavosteliaceae</taxon>
        <taxon>Planoprotostelium</taxon>
    </lineage>
</organism>
<feature type="active site" description="Proton acceptor" evidence="28">
    <location>
        <position position="1863"/>
    </location>
</feature>
<evidence type="ECO:0000256" key="9">
    <source>
        <dbReference type="ARBA" id="ARBA00022525"/>
    </source>
</evidence>
<dbReference type="GO" id="GO:0004092">
    <property type="term" value="F:carnitine O-acetyltransferase activity"/>
    <property type="evidence" value="ECO:0007669"/>
    <property type="project" value="UniProtKB-EC"/>
</dbReference>
<evidence type="ECO:0000256" key="10">
    <source>
        <dbReference type="ARBA" id="ARBA00022679"/>
    </source>
</evidence>
<dbReference type="FunFam" id="3.30.559.70:FF:000007">
    <property type="entry name" value="Carnitine O-acetyltransferase, mitochondrial"/>
    <property type="match status" value="1"/>
</dbReference>
<evidence type="ECO:0000256" key="31">
    <source>
        <dbReference type="SAM" id="SignalP"/>
    </source>
</evidence>
<evidence type="ECO:0000313" key="33">
    <source>
        <dbReference type="EMBL" id="PRP79649.1"/>
    </source>
</evidence>
<evidence type="ECO:0000256" key="27">
    <source>
        <dbReference type="ARBA" id="ARBA00073438"/>
    </source>
</evidence>
<evidence type="ECO:0000256" key="21">
    <source>
        <dbReference type="ARBA" id="ARBA00023137"/>
    </source>
</evidence>
<evidence type="ECO:0000256" key="15">
    <source>
        <dbReference type="ARBA" id="ARBA00022832"/>
    </source>
</evidence>
<evidence type="ECO:0000256" key="22">
    <source>
        <dbReference type="ARBA" id="ARBA00023140"/>
    </source>
</evidence>
<evidence type="ECO:0000256" key="20">
    <source>
        <dbReference type="ARBA" id="ARBA00023136"/>
    </source>
</evidence>
<evidence type="ECO:0000256" key="1">
    <source>
        <dbReference type="ARBA" id="ARBA00004196"/>
    </source>
</evidence>
<dbReference type="NCBIfam" id="TIGR01376">
    <property type="entry name" value="POMP_repeat"/>
    <property type="match status" value="1"/>
</dbReference>
<evidence type="ECO:0000256" key="29">
    <source>
        <dbReference type="PROSITE-ProRule" id="PRU10141"/>
    </source>
</evidence>
<keyword evidence="19" id="KW-0496">Mitochondrion</keyword>
<name>A0A2P6N6S1_9EUKA</name>
<dbReference type="GO" id="GO:0005524">
    <property type="term" value="F:ATP binding"/>
    <property type="evidence" value="ECO:0007669"/>
    <property type="project" value="UniProtKB-UniRule"/>
</dbReference>
<dbReference type="InterPro" id="IPR011050">
    <property type="entry name" value="Pectin_lyase_fold/virulence"/>
</dbReference>
<keyword evidence="11 31" id="KW-0732">Signal</keyword>
<keyword evidence="23" id="KW-0998">Cell outer membrane</keyword>
<reference evidence="33 34" key="1">
    <citation type="journal article" date="2018" name="Genome Biol. Evol.">
        <title>Multiple Roots of Fruiting Body Formation in Amoebozoa.</title>
        <authorList>
            <person name="Hillmann F."/>
            <person name="Forbes G."/>
            <person name="Novohradska S."/>
            <person name="Ferling I."/>
            <person name="Riege K."/>
            <person name="Groth M."/>
            <person name="Westermann M."/>
            <person name="Marz M."/>
            <person name="Spaller T."/>
            <person name="Winckler T."/>
            <person name="Schaap P."/>
            <person name="Glockner G."/>
        </authorList>
    </citation>
    <scope>NUCLEOTIDE SEQUENCE [LARGE SCALE GENOMIC DNA]</scope>
    <source>
        <strain evidence="33 34">Jena</strain>
    </source>
</reference>
<dbReference type="PANTHER" id="PTHR22589">
    <property type="entry name" value="CARNITINE O-ACYLTRANSFERASE"/>
    <property type="match status" value="1"/>
</dbReference>
<dbReference type="EMBL" id="MDYQ01000176">
    <property type="protein sequence ID" value="PRP79649.1"/>
    <property type="molecule type" value="Genomic_DNA"/>
</dbReference>
<dbReference type="GO" id="GO:0050793">
    <property type="term" value="P:regulation of developmental process"/>
    <property type="evidence" value="ECO:0007669"/>
    <property type="project" value="UniProtKB-ARBA"/>
</dbReference>
<dbReference type="InParanoid" id="A0A2P6N6S1"/>
<evidence type="ECO:0000256" key="13">
    <source>
        <dbReference type="ARBA" id="ARBA00022777"/>
    </source>
</evidence>
<evidence type="ECO:0000256" key="12">
    <source>
        <dbReference type="ARBA" id="ARBA00022741"/>
    </source>
</evidence>
<dbReference type="SUPFAM" id="SSF56112">
    <property type="entry name" value="Protein kinase-like (PK-like)"/>
    <property type="match status" value="1"/>
</dbReference>
<gene>
    <name evidence="33" type="ORF">PROFUN_10549</name>
</gene>
<sequence length="2157" mass="236995">MGPDKEGPAGPFIGILCILLLVPLIPVEADSYSVNSTNIAQVFNQTFGFEDNLVFLLESGTYQLDFIIPSNGLTRSITFEGQDSSTTIMKGGGLSFPPLDSFNLSSVTLQPSEDATTFFRFTNTSLYLRNVTLSGPSFTAFNLTCKTPCSFWGDDVEVNVNTTIPNVPVIQTYGTIDIHINSWNVTAGDFLSVWSNGNVAMRDSQFTFSDQEGSYAIQFGGRSGDIDISRCNFTGNSQALSVEPLPTTLPSAKRLSMVDCIVKNFTAQTPLFLISDPSITLINLYNTTFTDNLLLSNINEGELYPSVIHIKKVKNAAPHTSIVFEGITADGWNGTFLYTEIGSDIQISNVTATRGEALFVIVGSGNLTVSNVTASAFTTIDPLDLPSLFLYITGNLNYINVTNVTIYETQTTGNMLNVVGRAEYVTISNMYVHNIWLQNNVFQDNDQVSHILIENLRADLHNSTLTTDGVVAIRGKHSDVIIRHVEAYGSSQYDIPVLLMEQVTANSLIIQNISCTNVSSGLSLFGTWESIYIEDFAVNSSTGYGIEAYGQAAYLTITSIRMYHTVNGGIYLDEASEISDITIEDALVDSSVGSSGLSLSTGRSISMHRVNVTNCYSTTGSAVYISASDADVFVTDSHFSSSYADGSGTVYIKSAASFHISSSSFSDNIHGNGETGSLSTASGNVTVDNCLFQGNSGGNGGAIRLLSPTTKGDTDPTMVVATINDCTFISNFAFTKGGAIYASTESRIGLESPSAKLSVTINGSRFHGNSAAQQGGAISFQGTNLTLTETEFHGHTAGIGAVLTASKAENVIISGIDCTDNSAIYDGGLISLASDLPYTLDLTNSSFRNHHLPLGMIVYNSSGMSSVSSQDNVFENNVCGGPLVRFAGLFDISIARENFSNNNISSAVSTTGQFRLMVYAITANDNIGNDNGTIIHLGGISMEASYIQYSSFLRNSAKQSGGSIYITRSASRRGVILRNNILNGNSAGKMGGGLYIECRCTFSYNNALDGGALYSEWYPSAARATMNPPSIRNGNFQQNSAGTGGAITASGGLSLSDSTFLDDAASQTGSAIYVKSGSLNVERTRLNRSSFSPVDNIYLSLNATLSTDVSSLSLVHCNDQYRSQTLNGSIACIPILPEDNANSKNKIIIGVVIGLLSLIILTAVIVVVIKRNEYRRKLKRESEYEMQRLDISDLMLDDVQVKGIIGSGNFGEVYKGLWQETVVALKGVKNDSPNGEDTKWKEEISLLRRLNHPNIVRLLGVTMHNDRFLMVLEFVDEGSLDHYLRTHKRELNDNDLIKMSFDVVKGMIYLQAKGILHRDLAARNVLVDRSKSVKISDFGMSRENSQYSADTKVLPYRWCAPECITDGITTRLSDVWSFGVLAWEIFSFGQNPYWELSTNQDVIHYVVKEGKTLSRPIRCPEEFFVTVEGCWSYDAKYRPTFRDIHKKMTELYDVLSPEMPAEEEEASAQAFYNDAGELYNSDDVTENRRKGTEFIPTERVKVRLTYRFQTSSVGSSCCCSMLSAVKKGHVMMRNDSGMRRRMFSTAGVKGQNPVPADPNAPPMLRFEENLPRLPVPKLEATAAKYLKSVKPLVDDAAFQRTTMVVNDFVKGKGAELQKRLEEKAAQPSVKNWIAEWWDDAAYMSYRDPVVVYVNYAYMLKDDRKRRNIPSRAAALIRGVIQFREELESGRLEPEYARSAPLAMSSYRMMFNSSRFPVKGSDQAKKYNPKTNNHVVFIRKNKFYELEVAREGESLNTAQLEAAIAKVIQMAGDSKAEPVGALTSENRDAYTEAREILLAADPQNAKSLERIESSIIVFALDDTTPETRDQFAWSSWTGDGRNRFFDKQEFIVYENGKASYNGEHSVMDGTPTFRLNDTIGDIIAAGKQDNGAKWTGAVPEPREIVFKLNDRVKDCIKKAEDNFDKLVQGHDLATLSFDGYGKELIKKFKVSPDSYVQMLMQLAYFRMHNKLGPCYESTQVRKFQQGRTEVTRSVSIEAAEFVRSFDDVSVSDEQKASLLRKAVASHSAYMGEAADGQGVDRHLFGLKRCLKSGEEVPAIYQDPSFSLSSHWVLSTSSLNSKHISGWGYGEVVTDGFGLSYSVSDNNLFWMITTLRGGDKQMGNKNRSEVMKSHLEEAAKDMRELMEKLLPLETPKAKL</sequence>
<dbReference type="GO" id="GO:0005777">
    <property type="term" value="C:peroxisome"/>
    <property type="evidence" value="ECO:0007669"/>
    <property type="project" value="UniProtKB-SubCell"/>
</dbReference>
<accession>A0A2P6N6S1</accession>
<evidence type="ECO:0000256" key="23">
    <source>
        <dbReference type="ARBA" id="ARBA00023237"/>
    </source>
</evidence>
<evidence type="ECO:0000256" key="3">
    <source>
        <dbReference type="ARBA" id="ARBA00004308"/>
    </source>
</evidence>
<feature type="binding site" evidence="29">
    <location>
        <position position="1226"/>
    </location>
    <ligand>
        <name>ATP</name>
        <dbReference type="ChEBI" id="CHEBI:30616"/>
    </ligand>
</feature>
<comment type="function">
    <text evidence="26">Carnitine acetylase is specific for short chain fatty acids. Carnitine acetylase seems to affect the flux through the pyruvate dehydrogenase complex. It may be involved as well in the transport of acetyl-CoA into mitochondria.</text>
</comment>
<dbReference type="InterPro" id="IPR042231">
    <property type="entry name" value="Cho/carn_acyl_trans_2"/>
</dbReference>
<dbReference type="GO" id="GO:0006631">
    <property type="term" value="P:fatty acid metabolic process"/>
    <property type="evidence" value="ECO:0007669"/>
    <property type="project" value="UniProtKB-KW"/>
</dbReference>
<dbReference type="GO" id="GO:0005743">
    <property type="term" value="C:mitochondrial inner membrane"/>
    <property type="evidence" value="ECO:0007669"/>
    <property type="project" value="UniProtKB-SubCell"/>
</dbReference>
<evidence type="ECO:0000256" key="17">
    <source>
        <dbReference type="ARBA" id="ARBA00022946"/>
    </source>
</evidence>
<keyword evidence="8" id="KW-0813">Transport</keyword>
<keyword evidence="24" id="KW-0012">Acyltransferase</keyword>
<dbReference type="GO" id="GO:0012505">
    <property type="term" value="C:endomembrane system"/>
    <property type="evidence" value="ECO:0007669"/>
    <property type="project" value="UniProtKB-SubCell"/>
</dbReference>
<dbReference type="SMART" id="SM00710">
    <property type="entry name" value="PbH1"/>
    <property type="match status" value="16"/>
</dbReference>
<keyword evidence="30" id="KW-0812">Transmembrane</keyword>
<dbReference type="OrthoDB" id="240216at2759"/>
<dbReference type="PROSITE" id="PS00109">
    <property type="entry name" value="PROTEIN_KINASE_TYR"/>
    <property type="match status" value="1"/>
</dbReference>
<dbReference type="InterPro" id="IPR039551">
    <property type="entry name" value="Cho/carn_acyl_trans"/>
</dbReference>
<evidence type="ECO:0000256" key="18">
    <source>
        <dbReference type="ARBA" id="ARBA00023098"/>
    </source>
</evidence>
<dbReference type="Pfam" id="PF02415">
    <property type="entry name" value="Chlam_PMP"/>
    <property type="match status" value="1"/>
</dbReference>
<comment type="catalytic activity">
    <reaction evidence="25">
        <text>(R)-carnitine + acetyl-CoA = O-acetyl-(R)-carnitine + CoA</text>
        <dbReference type="Rhea" id="RHEA:21136"/>
        <dbReference type="ChEBI" id="CHEBI:16347"/>
        <dbReference type="ChEBI" id="CHEBI:57287"/>
        <dbReference type="ChEBI" id="CHEBI:57288"/>
        <dbReference type="ChEBI" id="CHEBI:57589"/>
        <dbReference type="EC" id="2.3.1.7"/>
    </reaction>
</comment>
<dbReference type="Pfam" id="PF00755">
    <property type="entry name" value="Carn_acyltransf"/>
    <property type="match status" value="1"/>
</dbReference>